<protein>
    <recommendedName>
        <fullName evidence="4">SEFIR domain-containing protein</fullName>
    </recommendedName>
</protein>
<reference evidence="2 3" key="1">
    <citation type="submission" date="2020-04" db="EMBL/GenBank/DDBJ databases">
        <authorList>
            <person name="Alioto T."/>
            <person name="Alioto T."/>
            <person name="Gomez Garrido J."/>
        </authorList>
    </citation>
    <scope>NUCLEOTIDE SEQUENCE [LARGE SCALE GENOMIC DNA]</scope>
</reference>
<evidence type="ECO:0000313" key="2">
    <source>
        <dbReference type="EMBL" id="CAB3365736.1"/>
    </source>
</evidence>
<name>A0A8S1C8U4_9INSE</name>
<dbReference type="Proteomes" id="UP000494165">
    <property type="component" value="Unassembled WGS sequence"/>
</dbReference>
<organism evidence="2 3">
    <name type="scientific">Cloeon dipterum</name>
    <dbReference type="NCBI Taxonomy" id="197152"/>
    <lineage>
        <taxon>Eukaryota</taxon>
        <taxon>Metazoa</taxon>
        <taxon>Ecdysozoa</taxon>
        <taxon>Arthropoda</taxon>
        <taxon>Hexapoda</taxon>
        <taxon>Insecta</taxon>
        <taxon>Pterygota</taxon>
        <taxon>Palaeoptera</taxon>
        <taxon>Ephemeroptera</taxon>
        <taxon>Pisciforma</taxon>
        <taxon>Baetidae</taxon>
        <taxon>Cloeon</taxon>
    </lineage>
</organism>
<feature type="signal peptide" evidence="1">
    <location>
        <begin position="1"/>
        <end position="23"/>
    </location>
</feature>
<gene>
    <name evidence="2" type="ORF">CLODIP_2_CD06538</name>
</gene>
<evidence type="ECO:0008006" key="4">
    <source>
        <dbReference type="Google" id="ProtNLM"/>
    </source>
</evidence>
<dbReference type="AlphaFoldDB" id="A0A8S1C8U4"/>
<keyword evidence="3" id="KW-1185">Reference proteome</keyword>
<accession>A0A8S1C8U4</accession>
<keyword evidence="1" id="KW-0732">Signal</keyword>
<comment type="caution">
    <text evidence="2">The sequence shown here is derived from an EMBL/GenBank/DDBJ whole genome shotgun (WGS) entry which is preliminary data.</text>
</comment>
<sequence>MRACSYGIFVLAVVHTLIHCAFASYPRRIPCMNETTPFPNTLTTLFDAVENSISFDWPTKLKCDLFTKSELKFYTTPLDESSNEETISFDLSPCRTAPECSCIKVTFRIPYKIGCISKVCLKFYSKVKKRSVCSSYIKVEIKKFSIATPEKEFRRERDQRIYGNFKVSIEPKLRAPLKVYVQMIDEAYYNNASTFDKNESISWDMIAVQEEDGHSQKSMNESCELNNSAHNISNVRCSFGKASILGKQVGFKVLIFDEECTIPIKIIGGAVFKFNVTNFSENEEETVPKATKPNEYTLKLVIPLSILASISLLGIMVKKRSSIRRNLRSDKNANQGLETLRSPMSNWNGSRMNLKLLLIYLKKSEQFMEAVIELKNLLCSQFPSSEVIDIFDEDYEKEFNIHGLNFIARLTREEYANSNVKIILIHSDETVHLLHKRGNLVEREENEKLIQFVNKDLMENPCQLKYNKVYNVCLEKFPLTHPNLRLYFNNLTLYYFPKHSELLCRDLCKCCSVNNV</sequence>
<dbReference type="EMBL" id="CADEPI010000022">
    <property type="protein sequence ID" value="CAB3365736.1"/>
    <property type="molecule type" value="Genomic_DNA"/>
</dbReference>
<evidence type="ECO:0000256" key="1">
    <source>
        <dbReference type="SAM" id="SignalP"/>
    </source>
</evidence>
<feature type="chain" id="PRO_5035741637" description="SEFIR domain-containing protein" evidence="1">
    <location>
        <begin position="24"/>
        <end position="516"/>
    </location>
</feature>
<evidence type="ECO:0000313" key="3">
    <source>
        <dbReference type="Proteomes" id="UP000494165"/>
    </source>
</evidence>
<proteinExistence type="predicted"/>